<dbReference type="Proteomes" id="UP001238334">
    <property type="component" value="Chromosome"/>
</dbReference>
<organism evidence="1 2">
    <name type="scientific">Parasedimentitalea psychrophila</name>
    <dbReference type="NCBI Taxonomy" id="2997337"/>
    <lineage>
        <taxon>Bacteria</taxon>
        <taxon>Pseudomonadati</taxon>
        <taxon>Pseudomonadota</taxon>
        <taxon>Alphaproteobacteria</taxon>
        <taxon>Rhodobacterales</taxon>
        <taxon>Paracoccaceae</taxon>
        <taxon>Parasedimentitalea</taxon>
    </lineage>
</organism>
<reference evidence="1 2" key="1">
    <citation type="submission" date="2023-06" db="EMBL/GenBank/DDBJ databases">
        <title>Parasedimentitalea psychrophila sp. nov., a psychrophilic bacterium isolated from deep-sea sediment.</title>
        <authorList>
            <person name="Li A."/>
        </authorList>
    </citation>
    <scope>NUCLEOTIDE SEQUENCE [LARGE SCALE GENOMIC DNA]</scope>
    <source>
        <strain evidence="1 2">QS115</strain>
    </source>
</reference>
<dbReference type="AlphaFoldDB" id="A0A9Y2P3S7"/>
<accession>A0A9Y2P3S7</accession>
<name>A0A9Y2P3S7_9RHOB</name>
<dbReference type="KEGG" id="ppso:QPJ95_18895"/>
<evidence type="ECO:0000313" key="1">
    <source>
        <dbReference type="EMBL" id="WIY24569.1"/>
    </source>
</evidence>
<sequence>MGKYSKKTGAPVLIPDRFEGYGRGNFFLPFDVTKEEWKASQSRRIYHLDRIAQPPRDRPIIWVESEKCADAVTALGYLAGSR</sequence>
<dbReference type="RefSeq" id="WP_270921163.1">
    <property type="nucleotide sequence ID" value="NZ_CP127247.1"/>
</dbReference>
<keyword evidence="2" id="KW-1185">Reference proteome</keyword>
<protein>
    <submittedName>
        <fullName evidence="1">Uncharacterized protein</fullName>
    </submittedName>
</protein>
<proteinExistence type="predicted"/>
<gene>
    <name evidence="1" type="ORF">QPJ95_18895</name>
</gene>
<dbReference type="EMBL" id="CP127247">
    <property type="protein sequence ID" value="WIY24569.1"/>
    <property type="molecule type" value="Genomic_DNA"/>
</dbReference>
<evidence type="ECO:0000313" key="2">
    <source>
        <dbReference type="Proteomes" id="UP001238334"/>
    </source>
</evidence>